<feature type="region of interest" description="Disordered" evidence="1">
    <location>
        <begin position="268"/>
        <end position="296"/>
    </location>
</feature>
<dbReference type="InterPro" id="IPR053183">
    <property type="entry name" value="ASL1"/>
</dbReference>
<evidence type="ECO:0000256" key="1">
    <source>
        <dbReference type="SAM" id="MobiDB-lite"/>
    </source>
</evidence>
<proteinExistence type="predicted"/>
<dbReference type="InterPro" id="IPR017853">
    <property type="entry name" value="GH"/>
</dbReference>
<feature type="domain" description="Asl1-like glycosyl hydrolase catalytic" evidence="3">
    <location>
        <begin position="33"/>
        <end position="260"/>
    </location>
</feature>
<comment type="caution">
    <text evidence="4">The sequence shown here is derived from an EMBL/GenBank/DDBJ whole genome shotgun (WGS) entry which is preliminary data.</text>
</comment>
<organism evidence="4 5">
    <name type="scientific">Dictyostelium firmibasis</name>
    <dbReference type="NCBI Taxonomy" id="79012"/>
    <lineage>
        <taxon>Eukaryota</taxon>
        <taxon>Amoebozoa</taxon>
        <taxon>Evosea</taxon>
        <taxon>Eumycetozoa</taxon>
        <taxon>Dictyostelia</taxon>
        <taxon>Dictyosteliales</taxon>
        <taxon>Dictyosteliaceae</taxon>
        <taxon>Dictyostelium</taxon>
    </lineage>
</organism>
<name>A0AAN7U2B0_9MYCE</name>
<dbReference type="PANTHER" id="PTHR34154:SF3">
    <property type="entry name" value="ALKALI-SENSITIVE LINKAGE PROTEIN 1"/>
    <property type="match status" value="1"/>
</dbReference>
<feature type="compositionally biased region" description="Low complexity" evidence="1">
    <location>
        <begin position="268"/>
        <end position="292"/>
    </location>
</feature>
<dbReference type="AlphaFoldDB" id="A0AAN7U2B0"/>
<evidence type="ECO:0000313" key="4">
    <source>
        <dbReference type="EMBL" id="KAK5584409.1"/>
    </source>
</evidence>
<accession>A0AAN7U2B0</accession>
<evidence type="ECO:0000256" key="2">
    <source>
        <dbReference type="SAM" id="SignalP"/>
    </source>
</evidence>
<dbReference type="Proteomes" id="UP001344447">
    <property type="component" value="Unassembled WGS sequence"/>
</dbReference>
<dbReference type="Gene3D" id="3.20.20.80">
    <property type="entry name" value="Glycosidases"/>
    <property type="match status" value="1"/>
</dbReference>
<evidence type="ECO:0000313" key="5">
    <source>
        <dbReference type="Proteomes" id="UP001344447"/>
    </source>
</evidence>
<dbReference type="SUPFAM" id="SSF51445">
    <property type="entry name" value="(Trans)glycosidases"/>
    <property type="match status" value="1"/>
</dbReference>
<keyword evidence="2" id="KW-0732">Signal</keyword>
<feature type="chain" id="PRO_5042925429" description="Asl1-like glycosyl hydrolase catalytic domain-containing protein" evidence="2">
    <location>
        <begin position="20"/>
        <end position="316"/>
    </location>
</feature>
<dbReference type="PANTHER" id="PTHR34154">
    <property type="entry name" value="ALKALI-SENSITIVE LINKAGE PROTEIN 1"/>
    <property type="match status" value="1"/>
</dbReference>
<sequence>MKIILSLIIFIFLVSDCYGSKKGTTFGSDSSSDAAKCNDIRDLKVGWYYNWDKKVTCNANVPGVEFVPTIWGKGSLPIGNLPANTQWLIGFNEPNYRSQSNMSPKEAADLWPQLEATGKKLVAPGVADCGQQLGGDCTYSTLDWYKQFLGNCSNCRIDAVSLHLYYCNADDMMNKINNLYQLTKKPVWLTEFACNNPTNQDSVVNFAKALLPRLENSTQVDRYSWFIPFCGGCHSTDLLYSSLYNDQTGNGNLTPIGKYYSSFQTNSSNSSGSSSNNNGSGSNNNGSSSSSSENTTGNLIKSTLTLTIILIFILLL</sequence>
<protein>
    <recommendedName>
        <fullName evidence="3">Asl1-like glycosyl hydrolase catalytic domain-containing protein</fullName>
    </recommendedName>
</protein>
<reference evidence="4 5" key="1">
    <citation type="submission" date="2023-11" db="EMBL/GenBank/DDBJ databases">
        <title>Dfirmibasis_genome.</title>
        <authorList>
            <person name="Edelbroek B."/>
            <person name="Kjellin J."/>
            <person name="Jerlstrom-Hultqvist J."/>
            <person name="Soderbom F."/>
        </authorList>
    </citation>
    <scope>NUCLEOTIDE SEQUENCE [LARGE SCALE GENOMIC DNA]</scope>
    <source>
        <strain evidence="4 5">TNS-C-14</strain>
    </source>
</reference>
<dbReference type="InterPro" id="IPR024655">
    <property type="entry name" value="Asl1_glyco_hydro_catalytic"/>
</dbReference>
<gene>
    <name evidence="4" type="ORF">RB653_006020</name>
</gene>
<dbReference type="Pfam" id="PF11790">
    <property type="entry name" value="Glyco_hydro_cc"/>
    <property type="match status" value="1"/>
</dbReference>
<feature type="signal peptide" evidence="2">
    <location>
        <begin position="1"/>
        <end position="19"/>
    </location>
</feature>
<evidence type="ECO:0000259" key="3">
    <source>
        <dbReference type="Pfam" id="PF11790"/>
    </source>
</evidence>
<keyword evidence="5" id="KW-1185">Reference proteome</keyword>
<dbReference type="EMBL" id="JAVFKY010000001">
    <property type="protein sequence ID" value="KAK5584409.1"/>
    <property type="molecule type" value="Genomic_DNA"/>
</dbReference>